<dbReference type="EMBL" id="JAESWA010000027">
    <property type="protein sequence ID" value="MBL4933689.1"/>
    <property type="molecule type" value="Genomic_DNA"/>
</dbReference>
<evidence type="ECO:0000259" key="6">
    <source>
        <dbReference type="SMART" id="SM00833"/>
    </source>
</evidence>
<keyword evidence="2" id="KW-0378">Hydrolase</keyword>
<dbReference type="Pfam" id="PF02492">
    <property type="entry name" value="cobW"/>
    <property type="match status" value="1"/>
</dbReference>
<evidence type="ECO:0000256" key="4">
    <source>
        <dbReference type="ARBA" id="ARBA00034320"/>
    </source>
</evidence>
<dbReference type="PANTHER" id="PTHR13748">
    <property type="entry name" value="COBW-RELATED"/>
    <property type="match status" value="1"/>
</dbReference>
<feature type="domain" description="CobW C-terminal" evidence="6">
    <location>
        <begin position="230"/>
        <end position="318"/>
    </location>
</feature>
<dbReference type="PANTHER" id="PTHR13748:SF46">
    <property type="entry name" value="ZINC CHAPERONE YEIR"/>
    <property type="match status" value="1"/>
</dbReference>
<evidence type="ECO:0000256" key="3">
    <source>
        <dbReference type="ARBA" id="ARBA00023186"/>
    </source>
</evidence>
<dbReference type="SUPFAM" id="SSF52540">
    <property type="entry name" value="P-loop containing nucleoside triphosphate hydrolases"/>
    <property type="match status" value="1"/>
</dbReference>
<dbReference type="InterPro" id="IPR036627">
    <property type="entry name" value="CobW-likC_sf"/>
</dbReference>
<evidence type="ECO:0000313" key="8">
    <source>
        <dbReference type="Proteomes" id="UP000623681"/>
    </source>
</evidence>
<dbReference type="InterPro" id="IPR003495">
    <property type="entry name" value="CobW/HypB/UreG_nucleotide-bd"/>
</dbReference>
<name>A0A937K602_9CLOT</name>
<organism evidence="7 8">
    <name type="scientific">Clostridium paridis</name>
    <dbReference type="NCBI Taxonomy" id="2803863"/>
    <lineage>
        <taxon>Bacteria</taxon>
        <taxon>Bacillati</taxon>
        <taxon>Bacillota</taxon>
        <taxon>Clostridia</taxon>
        <taxon>Eubacteriales</taxon>
        <taxon>Clostridiaceae</taxon>
        <taxon>Clostridium</taxon>
    </lineage>
</organism>
<gene>
    <name evidence="7" type="ORF">JK634_18050</name>
</gene>
<dbReference type="Gene3D" id="3.30.1220.10">
    <property type="entry name" value="CobW-like, C-terminal domain"/>
    <property type="match status" value="1"/>
</dbReference>
<protein>
    <submittedName>
        <fullName evidence="7">GTP-binding protein</fullName>
    </submittedName>
</protein>
<comment type="catalytic activity">
    <reaction evidence="5">
        <text>GTP + H2O = GDP + phosphate + H(+)</text>
        <dbReference type="Rhea" id="RHEA:19669"/>
        <dbReference type="ChEBI" id="CHEBI:15377"/>
        <dbReference type="ChEBI" id="CHEBI:15378"/>
        <dbReference type="ChEBI" id="CHEBI:37565"/>
        <dbReference type="ChEBI" id="CHEBI:43474"/>
        <dbReference type="ChEBI" id="CHEBI:58189"/>
    </reaction>
    <physiologicalReaction direction="left-to-right" evidence="5">
        <dbReference type="Rhea" id="RHEA:19670"/>
    </physiologicalReaction>
</comment>
<dbReference type="CDD" id="cd03112">
    <property type="entry name" value="CobW-like"/>
    <property type="match status" value="1"/>
</dbReference>
<proteinExistence type="inferred from homology"/>
<dbReference type="AlphaFoldDB" id="A0A937K602"/>
<comment type="caution">
    <text evidence="7">The sequence shown here is derived from an EMBL/GenBank/DDBJ whole genome shotgun (WGS) entry which is preliminary data.</text>
</comment>
<comment type="similarity">
    <text evidence="4">Belongs to the SIMIBI class G3E GTPase family. ZNG1 subfamily.</text>
</comment>
<accession>A0A937K602</accession>
<evidence type="ECO:0000256" key="2">
    <source>
        <dbReference type="ARBA" id="ARBA00022801"/>
    </source>
</evidence>
<dbReference type="GO" id="GO:0000166">
    <property type="term" value="F:nucleotide binding"/>
    <property type="evidence" value="ECO:0007669"/>
    <property type="project" value="UniProtKB-KW"/>
</dbReference>
<dbReference type="InterPro" id="IPR011629">
    <property type="entry name" value="CobW-like_C"/>
</dbReference>
<dbReference type="GO" id="GO:0016787">
    <property type="term" value="F:hydrolase activity"/>
    <property type="evidence" value="ECO:0007669"/>
    <property type="project" value="UniProtKB-KW"/>
</dbReference>
<dbReference type="SUPFAM" id="SSF90002">
    <property type="entry name" value="Hypothetical protein YjiA, C-terminal domain"/>
    <property type="match status" value="1"/>
</dbReference>
<dbReference type="Proteomes" id="UP000623681">
    <property type="component" value="Unassembled WGS sequence"/>
</dbReference>
<dbReference type="InterPro" id="IPR051316">
    <property type="entry name" value="Zinc-reg_GTPase_activator"/>
</dbReference>
<keyword evidence="3" id="KW-0143">Chaperone</keyword>
<dbReference type="InterPro" id="IPR027417">
    <property type="entry name" value="P-loop_NTPase"/>
</dbReference>
<keyword evidence="1" id="KW-0547">Nucleotide-binding</keyword>
<evidence type="ECO:0000256" key="1">
    <source>
        <dbReference type="ARBA" id="ARBA00022741"/>
    </source>
</evidence>
<dbReference type="Pfam" id="PF07683">
    <property type="entry name" value="CobW_C"/>
    <property type="match status" value="1"/>
</dbReference>
<keyword evidence="8" id="KW-1185">Reference proteome</keyword>
<dbReference type="GO" id="GO:0005737">
    <property type="term" value="C:cytoplasm"/>
    <property type="evidence" value="ECO:0007669"/>
    <property type="project" value="TreeGrafter"/>
</dbReference>
<evidence type="ECO:0000256" key="5">
    <source>
        <dbReference type="ARBA" id="ARBA00049117"/>
    </source>
</evidence>
<sequence>MKIDIISGFLGAGKTTLIKKLIKEALFNEKVAIIENEYGEIGIDGDILREESIQVKEITSGCICCSISGSFESAIEEIVDKYNPMRIIIEPSGVAKLSQIIATLKKHRDRGKINSIITVIDVKQFEVYMTNFGEFYIDQIRNAKTVVLSRTQDVDNKHILQVLKGIKKVNPGCSVIITPWDKLSGENILEVLEDRRESSLKEIQFIKKPLNNAYARAQIRSEGLVAKDVFETWGQETPEIFDKENLKGILKKLGLGEYGYVLRAKGIVRSSENKWIAFDYVPGEVEVRNISPDYNGRICVIGKDLRVDKLQKLFSSEE</sequence>
<reference evidence="7" key="1">
    <citation type="submission" date="2021-01" db="EMBL/GenBank/DDBJ databases">
        <title>Genome public.</title>
        <authorList>
            <person name="Liu C."/>
            <person name="Sun Q."/>
        </authorList>
    </citation>
    <scope>NUCLEOTIDE SEQUENCE</scope>
    <source>
        <strain evidence="7">YIM B02565</strain>
    </source>
</reference>
<dbReference type="SMART" id="SM00833">
    <property type="entry name" value="CobW_C"/>
    <property type="match status" value="1"/>
</dbReference>
<dbReference type="Gene3D" id="3.40.50.300">
    <property type="entry name" value="P-loop containing nucleotide triphosphate hydrolases"/>
    <property type="match status" value="1"/>
</dbReference>
<evidence type="ECO:0000313" key="7">
    <source>
        <dbReference type="EMBL" id="MBL4933689.1"/>
    </source>
</evidence>